<evidence type="ECO:0000256" key="4">
    <source>
        <dbReference type="PROSITE-ProRule" id="PRU00134"/>
    </source>
</evidence>
<dbReference type="AlphaFoldDB" id="A0A6A4W4E5"/>
<organism evidence="7 8">
    <name type="scientific">Amphibalanus amphitrite</name>
    <name type="common">Striped barnacle</name>
    <name type="synonym">Balanus amphitrite</name>
    <dbReference type="NCBI Taxonomy" id="1232801"/>
    <lineage>
        <taxon>Eukaryota</taxon>
        <taxon>Metazoa</taxon>
        <taxon>Ecdysozoa</taxon>
        <taxon>Arthropoda</taxon>
        <taxon>Crustacea</taxon>
        <taxon>Multicrustacea</taxon>
        <taxon>Cirripedia</taxon>
        <taxon>Thoracica</taxon>
        <taxon>Thoracicalcarea</taxon>
        <taxon>Balanomorpha</taxon>
        <taxon>Balanoidea</taxon>
        <taxon>Balanidae</taxon>
        <taxon>Amphibalaninae</taxon>
        <taxon>Amphibalanus</taxon>
    </lineage>
</organism>
<feature type="compositionally biased region" description="Polar residues" evidence="5">
    <location>
        <begin position="152"/>
        <end position="162"/>
    </location>
</feature>
<proteinExistence type="predicted"/>
<feature type="region of interest" description="Disordered" evidence="5">
    <location>
        <begin position="206"/>
        <end position="225"/>
    </location>
</feature>
<dbReference type="EMBL" id="VIIS01001234">
    <property type="protein sequence ID" value="KAF0300783.1"/>
    <property type="molecule type" value="Genomic_DNA"/>
</dbReference>
<evidence type="ECO:0000259" key="6">
    <source>
        <dbReference type="PROSITE" id="PS50865"/>
    </source>
</evidence>
<name>A0A6A4W4E5_AMPAM</name>
<evidence type="ECO:0000256" key="1">
    <source>
        <dbReference type="ARBA" id="ARBA00022723"/>
    </source>
</evidence>
<dbReference type="SUPFAM" id="SSF144232">
    <property type="entry name" value="HIT/MYND zinc finger-like"/>
    <property type="match status" value="1"/>
</dbReference>
<dbReference type="Proteomes" id="UP000440578">
    <property type="component" value="Unassembled WGS sequence"/>
</dbReference>
<dbReference type="PROSITE" id="PS50865">
    <property type="entry name" value="ZF_MYND_2"/>
    <property type="match status" value="1"/>
</dbReference>
<evidence type="ECO:0000256" key="3">
    <source>
        <dbReference type="ARBA" id="ARBA00022833"/>
    </source>
</evidence>
<dbReference type="InterPro" id="IPR002893">
    <property type="entry name" value="Znf_MYND"/>
</dbReference>
<dbReference type="GO" id="GO:0000981">
    <property type="term" value="F:DNA-binding transcription factor activity, RNA polymerase II-specific"/>
    <property type="evidence" value="ECO:0007669"/>
    <property type="project" value="TreeGrafter"/>
</dbReference>
<dbReference type="Gene3D" id="6.10.140.2220">
    <property type="match status" value="1"/>
</dbReference>
<feature type="region of interest" description="Disordered" evidence="5">
    <location>
        <begin position="134"/>
        <end position="162"/>
    </location>
</feature>
<dbReference type="InterPro" id="IPR024119">
    <property type="entry name" value="TF_DEAF-1"/>
</dbReference>
<keyword evidence="3" id="KW-0862">Zinc</keyword>
<keyword evidence="1" id="KW-0479">Metal-binding</keyword>
<accession>A0A6A4W4E5</accession>
<evidence type="ECO:0000256" key="2">
    <source>
        <dbReference type="ARBA" id="ARBA00022771"/>
    </source>
</evidence>
<feature type="domain" description="MYND-type" evidence="6">
    <location>
        <begin position="171"/>
        <end position="207"/>
    </location>
</feature>
<evidence type="ECO:0000256" key="5">
    <source>
        <dbReference type="SAM" id="MobiDB-lite"/>
    </source>
</evidence>
<reference evidence="7 8" key="1">
    <citation type="submission" date="2019-07" db="EMBL/GenBank/DDBJ databases">
        <title>Draft genome assembly of a fouling barnacle, Amphibalanus amphitrite (Darwin, 1854): The first reference genome for Thecostraca.</title>
        <authorList>
            <person name="Kim W."/>
        </authorList>
    </citation>
    <scope>NUCLEOTIDE SEQUENCE [LARGE SCALE GENOMIC DNA]</scope>
    <source>
        <strain evidence="7">SNU_AA5</strain>
        <tissue evidence="7">Soma without cirri and trophi</tissue>
    </source>
</reference>
<keyword evidence="2 4" id="KW-0863">Zinc-finger</keyword>
<evidence type="ECO:0000313" key="8">
    <source>
        <dbReference type="Proteomes" id="UP000440578"/>
    </source>
</evidence>
<keyword evidence="8" id="KW-1185">Reference proteome</keyword>
<dbReference type="GO" id="GO:0008270">
    <property type="term" value="F:zinc ion binding"/>
    <property type="evidence" value="ECO:0007669"/>
    <property type="project" value="UniProtKB-KW"/>
</dbReference>
<dbReference type="OrthoDB" id="6342663at2759"/>
<feature type="compositionally biased region" description="Low complexity" evidence="5">
    <location>
        <begin position="136"/>
        <end position="145"/>
    </location>
</feature>
<dbReference type="GO" id="GO:0005634">
    <property type="term" value="C:nucleus"/>
    <property type="evidence" value="ECO:0007669"/>
    <property type="project" value="TreeGrafter"/>
</dbReference>
<dbReference type="Pfam" id="PF01753">
    <property type="entry name" value="zf-MYND"/>
    <property type="match status" value="1"/>
</dbReference>
<gene>
    <name evidence="7" type="primary">Deaf1</name>
    <name evidence="7" type="ORF">FJT64_026782</name>
</gene>
<feature type="region of interest" description="Disordered" evidence="5">
    <location>
        <begin position="62"/>
        <end position="90"/>
    </location>
</feature>
<dbReference type="PANTHER" id="PTHR10237:SF15">
    <property type="entry name" value="LD37257P"/>
    <property type="match status" value="1"/>
</dbReference>
<comment type="caution">
    <text evidence="7">The sequence shown here is derived from an EMBL/GenBank/DDBJ whole genome shotgun (WGS) entry which is preliminary data.</text>
</comment>
<sequence length="254" mass="26811">MANKPKISLLVRFEGRSLQSVIDAGLLLPHAASCACAICSDDPAVSAPVRLFTPYRKRKFRAALGSSSPPPAEPTSDAAGGLDLPDSGPDELELAEEISALPPDRMWDRLEEMSWSVLRQALTLKQIIRTCRERQASTASSNADGSGAGAQERSSAPTPSCVQPANEHTMCSNCNRPPELECGACHSATYCSTFCCQKDWESHRGSCRPAEPAPAPAPATATATATAEESTAAPPTVMYIVANGTEHVVTVSQS</sequence>
<dbReference type="PANTHER" id="PTHR10237">
    <property type="entry name" value="DEFORMED EPIDERMAL AUTOREGULATORY FACTOR 1 HOMOLOG SUPPRESSIN"/>
    <property type="match status" value="1"/>
</dbReference>
<evidence type="ECO:0000313" key="7">
    <source>
        <dbReference type="EMBL" id="KAF0300783.1"/>
    </source>
</evidence>
<protein>
    <submittedName>
        <fullName evidence="7">Deformed epidermal autoregulatory factor 1</fullName>
    </submittedName>
</protein>